<dbReference type="InterPro" id="IPR005193">
    <property type="entry name" value="GH62_arabinosidase"/>
</dbReference>
<dbReference type="GO" id="GO:0046556">
    <property type="term" value="F:alpha-L-arabinofuranosidase activity"/>
    <property type="evidence" value="ECO:0007669"/>
    <property type="project" value="UniProtKB-UniRule"/>
</dbReference>
<dbReference type="SMART" id="SM00236">
    <property type="entry name" value="fCBD"/>
    <property type="match status" value="1"/>
</dbReference>
<evidence type="ECO:0000256" key="12">
    <source>
        <dbReference type="SAM" id="SignalP"/>
    </source>
</evidence>
<dbReference type="SUPFAM" id="SSF57180">
    <property type="entry name" value="Cellulose-binding domain"/>
    <property type="match status" value="1"/>
</dbReference>
<organism evidence="14 15">
    <name type="scientific">Roridomyces roridus</name>
    <dbReference type="NCBI Taxonomy" id="1738132"/>
    <lineage>
        <taxon>Eukaryota</taxon>
        <taxon>Fungi</taxon>
        <taxon>Dikarya</taxon>
        <taxon>Basidiomycota</taxon>
        <taxon>Agaricomycotina</taxon>
        <taxon>Agaricomycetes</taxon>
        <taxon>Agaricomycetidae</taxon>
        <taxon>Agaricales</taxon>
        <taxon>Marasmiineae</taxon>
        <taxon>Mycenaceae</taxon>
        <taxon>Roridomyces</taxon>
    </lineage>
</organism>
<evidence type="ECO:0000256" key="2">
    <source>
        <dbReference type="ARBA" id="ARBA00004613"/>
    </source>
</evidence>
<dbReference type="PROSITE" id="PS51164">
    <property type="entry name" value="CBM1_2"/>
    <property type="match status" value="1"/>
</dbReference>
<feature type="domain" description="CBM1" evidence="13">
    <location>
        <begin position="359"/>
        <end position="395"/>
    </location>
</feature>
<reference evidence="14" key="1">
    <citation type="submission" date="2023-03" db="EMBL/GenBank/DDBJ databases">
        <title>Massive genome expansion in bonnet fungi (Mycena s.s.) driven by repeated elements and novel gene families across ecological guilds.</title>
        <authorList>
            <consortium name="Lawrence Berkeley National Laboratory"/>
            <person name="Harder C.B."/>
            <person name="Miyauchi S."/>
            <person name="Viragh M."/>
            <person name="Kuo A."/>
            <person name="Thoen E."/>
            <person name="Andreopoulos B."/>
            <person name="Lu D."/>
            <person name="Skrede I."/>
            <person name="Drula E."/>
            <person name="Henrissat B."/>
            <person name="Morin E."/>
            <person name="Kohler A."/>
            <person name="Barry K."/>
            <person name="LaButti K."/>
            <person name="Morin E."/>
            <person name="Salamov A."/>
            <person name="Lipzen A."/>
            <person name="Mereny Z."/>
            <person name="Hegedus B."/>
            <person name="Baldrian P."/>
            <person name="Stursova M."/>
            <person name="Weitz H."/>
            <person name="Taylor A."/>
            <person name="Grigoriev I.V."/>
            <person name="Nagy L.G."/>
            <person name="Martin F."/>
            <person name="Kauserud H."/>
        </authorList>
    </citation>
    <scope>NUCLEOTIDE SEQUENCE</scope>
    <source>
        <strain evidence="14">9284</strain>
    </source>
</reference>
<dbReference type="InterPro" id="IPR023296">
    <property type="entry name" value="Glyco_hydro_beta-prop_sf"/>
</dbReference>
<keyword evidence="15" id="KW-1185">Reference proteome</keyword>
<dbReference type="AlphaFoldDB" id="A0AAD7BBB9"/>
<dbReference type="PANTHER" id="PTHR40631:SF1">
    <property type="entry name" value="ALPHA-L-ARABINOFURANOSIDASE AXHA-2-RELATED"/>
    <property type="match status" value="1"/>
</dbReference>
<dbReference type="Pfam" id="PF03664">
    <property type="entry name" value="Glyco_hydro_62"/>
    <property type="match status" value="1"/>
</dbReference>
<evidence type="ECO:0000256" key="10">
    <source>
        <dbReference type="ARBA" id="ARBA00023326"/>
    </source>
</evidence>
<feature type="chain" id="PRO_5042168916" description="Alpha-L-arabinofuranosidase" evidence="12">
    <location>
        <begin position="19"/>
        <end position="395"/>
    </location>
</feature>
<evidence type="ECO:0000256" key="4">
    <source>
        <dbReference type="ARBA" id="ARBA00022525"/>
    </source>
</evidence>
<evidence type="ECO:0000313" key="14">
    <source>
        <dbReference type="EMBL" id="KAJ7615858.1"/>
    </source>
</evidence>
<evidence type="ECO:0000256" key="9">
    <source>
        <dbReference type="ARBA" id="ARBA00023295"/>
    </source>
</evidence>
<evidence type="ECO:0000256" key="11">
    <source>
        <dbReference type="RuleBase" id="RU368117"/>
    </source>
</evidence>
<keyword evidence="9 11" id="KW-0326">Glycosidase</keyword>
<comment type="subcellular location">
    <subcellularLocation>
        <location evidence="2 11">Secreted</location>
    </subcellularLocation>
</comment>
<dbReference type="EMBL" id="JARKIF010000023">
    <property type="protein sequence ID" value="KAJ7615858.1"/>
    <property type="molecule type" value="Genomic_DNA"/>
</dbReference>
<evidence type="ECO:0000259" key="13">
    <source>
        <dbReference type="PROSITE" id="PS51164"/>
    </source>
</evidence>
<protein>
    <recommendedName>
        <fullName evidence="11">Alpha-L-arabinofuranosidase</fullName>
        <ecNumber evidence="11">3.2.1.55</ecNumber>
    </recommendedName>
</protein>
<keyword evidence="7 11" id="KW-0378">Hydrolase</keyword>
<dbReference type="Proteomes" id="UP001221142">
    <property type="component" value="Unassembled WGS sequence"/>
</dbReference>
<comment type="catalytic activity">
    <reaction evidence="1 11">
        <text>Hydrolysis of terminal non-reducing alpha-L-arabinofuranoside residues in alpha-L-arabinosides.</text>
        <dbReference type="EC" id="3.2.1.55"/>
    </reaction>
</comment>
<keyword evidence="6 11" id="KW-0732">Signal</keyword>
<evidence type="ECO:0000256" key="3">
    <source>
        <dbReference type="ARBA" id="ARBA00007396"/>
    </source>
</evidence>
<dbReference type="InterPro" id="IPR000254">
    <property type="entry name" value="CBD"/>
</dbReference>
<dbReference type="GO" id="GO:0046373">
    <property type="term" value="P:L-arabinose metabolic process"/>
    <property type="evidence" value="ECO:0007669"/>
    <property type="project" value="UniProtKB-UniRule"/>
</dbReference>
<proteinExistence type="inferred from homology"/>
<dbReference type="Pfam" id="PF00734">
    <property type="entry name" value="CBM_1"/>
    <property type="match status" value="1"/>
</dbReference>
<comment type="caution">
    <text evidence="14">The sequence shown here is derived from an EMBL/GenBank/DDBJ whole genome shotgun (WGS) entry which is preliminary data.</text>
</comment>
<sequence>MRPGYSIALLALAAAAHAQSCALPSTYNWTSSGPLATPASGLVSLKDFSHVPFNGQHLVYGSTVDTSGNYGSMNFGLFSNWSSMASAKQTTMSTPGVAPTLIYFAPKNIWVLNSQWCSTPFCYRTASDPTNTNGWSTEVPLYSGSLPNGSSPIDQTVIGDNTTMYLFFAADNGHIYRTSMPIGNFPSSFGSTAQIILTDSMYNLFEAVEVYTVQGQSSPLYLMIVECIGSSGARYFRSFTATSLGGTWTAQAHASTESSPFAGRANSGTLWSEDISSGDLIRSSADQTQPVDPCNLQLLYQGRTSSSTGDSYNLLPYQPSLLTLVGASGGTTTTAASTTTTKTTTTVTTTTTAVGGGATCATQWSQCGGQGFTGSTCCQSSFTCTYSNEWYSQCL</sequence>
<dbReference type="SUPFAM" id="SSF75005">
    <property type="entry name" value="Arabinanase/levansucrase/invertase"/>
    <property type="match status" value="1"/>
</dbReference>
<dbReference type="PROSITE" id="PS00562">
    <property type="entry name" value="CBM1_1"/>
    <property type="match status" value="1"/>
</dbReference>
<evidence type="ECO:0000256" key="8">
    <source>
        <dbReference type="ARBA" id="ARBA00023277"/>
    </source>
</evidence>
<accession>A0AAD7BBB9</accession>
<keyword evidence="4 11" id="KW-0964">Secreted</keyword>
<dbReference type="GO" id="GO:0005576">
    <property type="term" value="C:extracellular region"/>
    <property type="evidence" value="ECO:0007669"/>
    <property type="project" value="UniProtKB-SubCell"/>
</dbReference>
<comment type="similarity">
    <text evidence="3 11">Belongs to the glycosyl hydrolase 62 family.</text>
</comment>
<keyword evidence="10" id="KW-0624">Polysaccharide degradation</keyword>
<keyword evidence="5" id="KW-0858">Xylan degradation</keyword>
<feature type="signal peptide" evidence="12">
    <location>
        <begin position="1"/>
        <end position="18"/>
    </location>
</feature>
<evidence type="ECO:0000313" key="15">
    <source>
        <dbReference type="Proteomes" id="UP001221142"/>
    </source>
</evidence>
<name>A0AAD7BBB9_9AGAR</name>
<dbReference type="Gene3D" id="2.115.10.20">
    <property type="entry name" value="Glycosyl hydrolase domain, family 43"/>
    <property type="match status" value="1"/>
</dbReference>
<evidence type="ECO:0000256" key="1">
    <source>
        <dbReference type="ARBA" id="ARBA00001462"/>
    </source>
</evidence>
<dbReference type="EC" id="3.2.1.55" evidence="11"/>
<dbReference type="GO" id="GO:0030248">
    <property type="term" value="F:cellulose binding"/>
    <property type="evidence" value="ECO:0007669"/>
    <property type="project" value="InterPro"/>
</dbReference>
<gene>
    <name evidence="14" type="ORF">FB45DRAFT_981479</name>
</gene>
<comment type="function">
    <text evidence="11">Alpha-L-arabinofuranosidase involved in the hydrolysis of xylan, a major structural heterogeneous polysaccharide found in plant biomass representing the second most abundant polysaccharide in the biosphere, after cellulose.</text>
</comment>
<evidence type="ECO:0000256" key="7">
    <source>
        <dbReference type="ARBA" id="ARBA00022801"/>
    </source>
</evidence>
<keyword evidence="8" id="KW-0119">Carbohydrate metabolism</keyword>
<dbReference type="GO" id="GO:0045493">
    <property type="term" value="P:xylan catabolic process"/>
    <property type="evidence" value="ECO:0007669"/>
    <property type="project" value="UniProtKB-UniRule"/>
</dbReference>
<dbReference type="PANTHER" id="PTHR40631">
    <property type="entry name" value="ALPHA-L-ARABINOFURANOSIDASE AXHA-2-RELATED"/>
    <property type="match status" value="1"/>
</dbReference>
<dbReference type="InterPro" id="IPR035971">
    <property type="entry name" value="CBD_sf"/>
</dbReference>
<evidence type="ECO:0000256" key="6">
    <source>
        <dbReference type="ARBA" id="ARBA00022729"/>
    </source>
</evidence>
<evidence type="ECO:0000256" key="5">
    <source>
        <dbReference type="ARBA" id="ARBA00022651"/>
    </source>
</evidence>